<dbReference type="KEGG" id="spar:SPRG_09561"/>
<dbReference type="RefSeq" id="XP_012204377.1">
    <property type="nucleotide sequence ID" value="XM_012348987.1"/>
</dbReference>
<keyword evidence="5 8" id="KW-1133">Transmembrane helix</keyword>
<proteinExistence type="inferred from homology"/>
<reference evidence="11 12" key="1">
    <citation type="journal article" date="2013" name="PLoS Genet.">
        <title>Distinctive expansion of potential virulence genes in the genome of the oomycete fish pathogen Saprolegnia parasitica.</title>
        <authorList>
            <person name="Jiang R.H."/>
            <person name="de Bruijn I."/>
            <person name="Haas B.J."/>
            <person name="Belmonte R."/>
            <person name="Lobach L."/>
            <person name="Christie J."/>
            <person name="van den Ackerveken G."/>
            <person name="Bottin A."/>
            <person name="Bulone V."/>
            <person name="Diaz-Moreno S.M."/>
            <person name="Dumas B."/>
            <person name="Fan L."/>
            <person name="Gaulin E."/>
            <person name="Govers F."/>
            <person name="Grenville-Briggs L.J."/>
            <person name="Horner N.R."/>
            <person name="Levin J.Z."/>
            <person name="Mammella M."/>
            <person name="Meijer H.J."/>
            <person name="Morris P."/>
            <person name="Nusbaum C."/>
            <person name="Oome S."/>
            <person name="Phillips A.J."/>
            <person name="van Rooyen D."/>
            <person name="Rzeszutek E."/>
            <person name="Saraiva M."/>
            <person name="Secombes C.J."/>
            <person name="Seidl M.F."/>
            <person name="Snel B."/>
            <person name="Stassen J.H."/>
            <person name="Sykes S."/>
            <person name="Tripathy S."/>
            <person name="van den Berg H."/>
            <person name="Vega-Arreguin J.C."/>
            <person name="Wawra S."/>
            <person name="Young S.K."/>
            <person name="Zeng Q."/>
            <person name="Dieguez-Uribeondo J."/>
            <person name="Russ C."/>
            <person name="Tyler B.M."/>
            <person name="van West P."/>
        </authorList>
    </citation>
    <scope>NUCLEOTIDE SEQUENCE [LARGE SCALE GENOMIC DNA]</scope>
    <source>
        <strain evidence="11 12">CBS 223.65</strain>
    </source>
</reference>
<dbReference type="Gene3D" id="1.10.3430.10">
    <property type="entry name" value="Ammonium transporter AmtB like domains"/>
    <property type="match status" value="1"/>
</dbReference>
<feature type="transmembrane region" description="Helical" evidence="8">
    <location>
        <begin position="249"/>
        <end position="268"/>
    </location>
</feature>
<comment type="caution">
    <text evidence="8">Lacks conserved residue(s) required for the propagation of feature annotation.</text>
</comment>
<feature type="transmembrane region" description="Helical" evidence="8">
    <location>
        <begin position="369"/>
        <end position="387"/>
    </location>
</feature>
<dbReference type="SUPFAM" id="SSF111352">
    <property type="entry name" value="Ammonium transporter"/>
    <property type="match status" value="1"/>
</dbReference>
<feature type="transmembrane region" description="Helical" evidence="8">
    <location>
        <begin position="77"/>
        <end position="100"/>
    </location>
</feature>
<dbReference type="PANTHER" id="PTHR11730:SF6">
    <property type="entry name" value="AMMONIUM TRANSPORTER"/>
    <property type="match status" value="1"/>
</dbReference>
<evidence type="ECO:0000256" key="4">
    <source>
        <dbReference type="ARBA" id="ARBA00022692"/>
    </source>
</evidence>
<keyword evidence="4 8" id="KW-0812">Transmembrane</keyword>
<feature type="transmembrane region" description="Helical" evidence="8">
    <location>
        <begin position="161"/>
        <end position="184"/>
    </location>
</feature>
<keyword evidence="12" id="KW-1185">Reference proteome</keyword>
<feature type="transmembrane region" description="Helical" evidence="8">
    <location>
        <begin position="44"/>
        <end position="65"/>
    </location>
</feature>
<dbReference type="InterPro" id="IPR029020">
    <property type="entry name" value="Ammonium/urea_transptr"/>
</dbReference>
<evidence type="ECO:0000256" key="2">
    <source>
        <dbReference type="ARBA" id="ARBA00005887"/>
    </source>
</evidence>
<evidence type="ECO:0000256" key="3">
    <source>
        <dbReference type="ARBA" id="ARBA00022448"/>
    </source>
</evidence>
<keyword evidence="3 8" id="KW-0813">Transport</keyword>
<dbReference type="EMBL" id="KK583237">
    <property type="protein sequence ID" value="KDO24917.1"/>
    <property type="molecule type" value="Genomic_DNA"/>
</dbReference>
<evidence type="ECO:0000256" key="8">
    <source>
        <dbReference type="RuleBase" id="RU362002"/>
    </source>
</evidence>
<sequence length="497" mass="52624">MDWQASSLITIDVGGTTHTLTWGEFTASVAEAQTATTHGASLDLFWLLFGGVLVFLMMLGLALLEIGCVHKKNTKHIIIRILGDCCITGLTFYAVGYSFAFMHGNGFIGTTGFFMQGAAFTGASATQAFRGHHYADWFFQWAIASVAVNICHGAVAERISLPAYSVYSFCASLFIYPVCAHWAWAETGWASMLNEGNLLFGIGVMDFAGTGCLHMFAGTSALVGCLLLGPRLGKFTAEGHGHLPSQSVLLQFMGTMILWFGWYGFNCVSTLSLEGTKGDVMAKVAVNLTLSACTAGLVTSILYKVLVAGHFDISQANNGILAGCVAVTGSCPVIEPEAAIVLGVLGALVYLSIAHLLERAGIDDVVDAIPVHLGCGFLGTLAPGMFASPSGVKTFYGSNRTNCGFFYTCEGGGGKQFGAQIVYALAVFAFVGVCVSLVFGSMKAIGCLRVLAEAERMGMDAFEHGGSAYDDGEIDEHTNKESYNNSLQSPVARRDVV</sequence>
<keyword evidence="6 8" id="KW-0472">Membrane</keyword>
<feature type="transmembrane region" description="Helical" evidence="8">
    <location>
        <begin position="137"/>
        <end position="155"/>
    </location>
</feature>
<evidence type="ECO:0000313" key="12">
    <source>
        <dbReference type="Proteomes" id="UP000030745"/>
    </source>
</evidence>
<comment type="similarity">
    <text evidence="2 8">Belongs to the ammonia transporter channel (TC 1.A.11.2) family.</text>
</comment>
<dbReference type="STRING" id="695850.A0A067CDL8"/>
<protein>
    <recommendedName>
        <fullName evidence="8">Ammonium transporter</fullName>
    </recommendedName>
</protein>
<comment type="subcellular location">
    <subcellularLocation>
        <location evidence="8">Cell membrane</location>
        <topology evidence="8">Multi-pass membrane protein</topology>
    </subcellularLocation>
    <subcellularLocation>
        <location evidence="1">Membrane</location>
        <topology evidence="1">Multi-pass membrane protein</topology>
    </subcellularLocation>
</comment>
<dbReference type="Pfam" id="PF00909">
    <property type="entry name" value="Ammonium_transp"/>
    <property type="match status" value="1"/>
</dbReference>
<dbReference type="AlphaFoldDB" id="A0A067CDL8"/>
<dbReference type="OMA" id="GHIATRY"/>
<organism evidence="11 12">
    <name type="scientific">Saprolegnia parasitica (strain CBS 223.65)</name>
    <dbReference type="NCBI Taxonomy" id="695850"/>
    <lineage>
        <taxon>Eukaryota</taxon>
        <taxon>Sar</taxon>
        <taxon>Stramenopiles</taxon>
        <taxon>Oomycota</taxon>
        <taxon>Saprolegniomycetes</taxon>
        <taxon>Saprolegniales</taxon>
        <taxon>Saprolegniaceae</taxon>
        <taxon>Saprolegnia</taxon>
    </lineage>
</organism>
<dbReference type="Proteomes" id="UP000030745">
    <property type="component" value="Unassembled WGS sequence"/>
</dbReference>
<feature type="transmembrane region" description="Helical" evidence="8">
    <location>
        <begin position="338"/>
        <end position="357"/>
    </location>
</feature>
<dbReference type="GO" id="GO:0097272">
    <property type="term" value="P:ammonium homeostasis"/>
    <property type="evidence" value="ECO:0007669"/>
    <property type="project" value="TreeGrafter"/>
</dbReference>
<evidence type="ECO:0000256" key="7">
    <source>
        <dbReference type="ARBA" id="ARBA00023177"/>
    </source>
</evidence>
<dbReference type="GO" id="GO:0008519">
    <property type="term" value="F:ammonium channel activity"/>
    <property type="evidence" value="ECO:0007669"/>
    <property type="project" value="InterPro"/>
</dbReference>
<name>A0A067CDL8_SAPPC</name>
<dbReference type="GeneID" id="24131718"/>
<dbReference type="PANTHER" id="PTHR11730">
    <property type="entry name" value="AMMONIUM TRANSPORTER"/>
    <property type="match status" value="1"/>
</dbReference>
<gene>
    <name evidence="11" type="ORF">SPRG_09561</name>
</gene>
<dbReference type="NCBIfam" id="TIGR00836">
    <property type="entry name" value="amt"/>
    <property type="match status" value="1"/>
</dbReference>
<feature type="region of interest" description="Disordered" evidence="9">
    <location>
        <begin position="473"/>
        <end position="497"/>
    </location>
</feature>
<feature type="domain" description="Ammonium transporter AmtB-like" evidence="10">
    <location>
        <begin position="46"/>
        <end position="469"/>
    </location>
</feature>
<dbReference type="VEuPathDB" id="FungiDB:SPRG_09561"/>
<evidence type="ECO:0000259" key="10">
    <source>
        <dbReference type="Pfam" id="PF00909"/>
    </source>
</evidence>
<accession>A0A067CDL8</accession>
<evidence type="ECO:0000256" key="1">
    <source>
        <dbReference type="ARBA" id="ARBA00004141"/>
    </source>
</evidence>
<dbReference type="InterPro" id="IPR024041">
    <property type="entry name" value="NH4_transpt_AmtB-like_dom"/>
</dbReference>
<feature type="transmembrane region" description="Helical" evidence="8">
    <location>
        <begin position="280"/>
        <end position="303"/>
    </location>
</feature>
<evidence type="ECO:0000256" key="6">
    <source>
        <dbReference type="ARBA" id="ARBA00023136"/>
    </source>
</evidence>
<evidence type="ECO:0000313" key="11">
    <source>
        <dbReference type="EMBL" id="KDO24917.1"/>
    </source>
</evidence>
<keyword evidence="7 8" id="KW-0924">Ammonia transport</keyword>
<feature type="transmembrane region" description="Helical" evidence="8">
    <location>
        <begin position="421"/>
        <end position="439"/>
    </location>
</feature>
<dbReference type="InterPro" id="IPR001905">
    <property type="entry name" value="Ammonium_transpt"/>
</dbReference>
<evidence type="ECO:0000256" key="5">
    <source>
        <dbReference type="ARBA" id="ARBA00022989"/>
    </source>
</evidence>
<dbReference type="GO" id="GO:0005886">
    <property type="term" value="C:plasma membrane"/>
    <property type="evidence" value="ECO:0007669"/>
    <property type="project" value="UniProtKB-SubCell"/>
</dbReference>
<dbReference type="OrthoDB" id="534912at2759"/>
<evidence type="ECO:0000256" key="9">
    <source>
        <dbReference type="SAM" id="MobiDB-lite"/>
    </source>
</evidence>